<dbReference type="STRING" id="6412.T1ECY7"/>
<dbReference type="Pfam" id="PF04427">
    <property type="entry name" value="Brix"/>
    <property type="match status" value="1"/>
</dbReference>
<dbReference type="GO" id="GO:0019843">
    <property type="term" value="F:rRNA binding"/>
    <property type="evidence" value="ECO:0000318"/>
    <property type="project" value="GO_Central"/>
</dbReference>
<sequence length="352" mass="39699">MARRKHRPRKGKSAKKAKAATANADEEFAKNPHSFIFNRNRVGRNVTRLIKDMRKVMEPYTATKLKARKKNQLKDFISVASIYNVTHLVMFTKTKLGVYMKIARVPHGPTISFKVESYSLAKDIVSSLKKPHSESKQFLHHPLLVMNNFGGEALNHKIISSMFQNLFPSIHINKARLNDYKRCVVLSYNSEEETIDFRHYNIHVVPTGLSKPVKKLIKPKIPDLSSYVDISDFVLKSGNLSESEAEQDGPANEVVLPQFVSGRGNIPSSKSAVRLLTEIGPRLTLKLLKIHEGLSSGEVLYHRFRAGPINPPPKKKAKLTLDNDDDDKKSNDDDMKGAGNDVKDDDDDDDMR</sequence>
<keyword evidence="3" id="KW-0690">Ribosome biogenesis</keyword>
<feature type="domain" description="Brix" evidence="6">
    <location>
        <begin position="32"/>
        <end position="296"/>
    </location>
</feature>
<reference evidence="9" key="1">
    <citation type="submission" date="2012-12" db="EMBL/GenBank/DDBJ databases">
        <authorList>
            <person name="Hellsten U."/>
            <person name="Grimwood J."/>
            <person name="Chapman J.A."/>
            <person name="Shapiro H."/>
            <person name="Aerts A."/>
            <person name="Otillar R.P."/>
            <person name="Terry A.Y."/>
            <person name="Boore J.L."/>
            <person name="Simakov O."/>
            <person name="Marletaz F."/>
            <person name="Cho S.-J."/>
            <person name="Edsinger-Gonzales E."/>
            <person name="Havlak P."/>
            <person name="Kuo D.-H."/>
            <person name="Larsson T."/>
            <person name="Lv J."/>
            <person name="Arendt D."/>
            <person name="Savage R."/>
            <person name="Osoegawa K."/>
            <person name="de Jong P."/>
            <person name="Lindberg D.R."/>
            <person name="Seaver E.C."/>
            <person name="Weisblat D.A."/>
            <person name="Putnam N.H."/>
            <person name="Grigoriev I.V."/>
            <person name="Rokhsar D.S."/>
        </authorList>
    </citation>
    <scope>NUCLEOTIDE SEQUENCE</scope>
</reference>
<evidence type="ECO:0000313" key="7">
    <source>
        <dbReference type="EMBL" id="ESO03352.1"/>
    </source>
</evidence>
<gene>
    <name evidence="8" type="primary">20194439</name>
    <name evidence="7" type="ORF">HELRODRAFT_100124</name>
</gene>
<dbReference type="KEGG" id="hro:HELRODRAFT_100124"/>
<dbReference type="eggNOG" id="KOG2963">
    <property type="taxonomic scope" value="Eukaryota"/>
</dbReference>
<dbReference type="InParanoid" id="T1ECY7"/>
<dbReference type="CTD" id="20194439"/>
<dbReference type="Proteomes" id="UP000015101">
    <property type="component" value="Unassembled WGS sequence"/>
</dbReference>
<dbReference type="EMBL" id="AMQM01004635">
    <property type="status" value="NOT_ANNOTATED_CDS"/>
    <property type="molecule type" value="Genomic_DNA"/>
</dbReference>
<evidence type="ECO:0000256" key="2">
    <source>
        <dbReference type="ARBA" id="ARBA00006369"/>
    </source>
</evidence>
<dbReference type="HOGENOM" id="CLU_026936_1_0_1"/>
<dbReference type="FunCoup" id="T1ECY7">
    <property type="interactions" value="971"/>
</dbReference>
<dbReference type="GeneID" id="20194439"/>
<dbReference type="GO" id="GO:0000027">
    <property type="term" value="P:ribosomal large subunit assembly"/>
    <property type="evidence" value="ECO:0007669"/>
    <property type="project" value="UniProtKB-ARBA"/>
</dbReference>
<dbReference type="InterPro" id="IPR007109">
    <property type="entry name" value="Brix"/>
</dbReference>
<evidence type="ECO:0000256" key="1">
    <source>
        <dbReference type="ARBA" id="ARBA00004604"/>
    </source>
</evidence>
<evidence type="ECO:0000256" key="3">
    <source>
        <dbReference type="ARBA" id="ARBA00022517"/>
    </source>
</evidence>
<comment type="similarity">
    <text evidence="2">Belongs to the BRX1 family.</text>
</comment>
<evidence type="ECO:0000259" key="6">
    <source>
        <dbReference type="PROSITE" id="PS50833"/>
    </source>
</evidence>
<keyword evidence="9" id="KW-1185">Reference proteome</keyword>
<name>T1ECY7_HELRO</name>
<dbReference type="EMBL" id="KB096633">
    <property type="protein sequence ID" value="ESO03352.1"/>
    <property type="molecule type" value="Genomic_DNA"/>
</dbReference>
<dbReference type="GO" id="GO:0030687">
    <property type="term" value="C:preribosome, large subunit precursor"/>
    <property type="evidence" value="ECO:0000318"/>
    <property type="project" value="GO_Central"/>
</dbReference>
<feature type="compositionally biased region" description="Acidic residues" evidence="5">
    <location>
        <begin position="343"/>
        <end position="352"/>
    </location>
</feature>
<dbReference type="AlphaFoldDB" id="T1ECY7"/>
<protein>
    <recommendedName>
        <fullName evidence="6">Brix domain-containing protein</fullName>
    </recommendedName>
</protein>
<dbReference type="SMART" id="SM00879">
    <property type="entry name" value="Brix"/>
    <property type="match status" value="1"/>
</dbReference>
<dbReference type="InterPro" id="IPR045112">
    <property type="entry name" value="PPAN-like"/>
</dbReference>
<dbReference type="GO" id="GO:0000463">
    <property type="term" value="P:maturation of LSU-rRNA from tricistronic rRNA transcript (SSU-rRNA, 5.8S rRNA, LSU-rRNA)"/>
    <property type="evidence" value="ECO:0000318"/>
    <property type="project" value="GO_Central"/>
</dbReference>
<organism evidence="8 9">
    <name type="scientific">Helobdella robusta</name>
    <name type="common">Californian leech</name>
    <dbReference type="NCBI Taxonomy" id="6412"/>
    <lineage>
        <taxon>Eukaryota</taxon>
        <taxon>Metazoa</taxon>
        <taxon>Spiralia</taxon>
        <taxon>Lophotrochozoa</taxon>
        <taxon>Annelida</taxon>
        <taxon>Clitellata</taxon>
        <taxon>Hirudinea</taxon>
        <taxon>Rhynchobdellida</taxon>
        <taxon>Glossiphoniidae</taxon>
        <taxon>Helobdella</taxon>
    </lineage>
</organism>
<reference evidence="8" key="3">
    <citation type="submission" date="2015-06" db="UniProtKB">
        <authorList>
            <consortium name="EnsemblMetazoa"/>
        </authorList>
    </citation>
    <scope>IDENTIFICATION</scope>
</reference>
<evidence type="ECO:0000313" key="9">
    <source>
        <dbReference type="Proteomes" id="UP000015101"/>
    </source>
</evidence>
<feature type="region of interest" description="Disordered" evidence="5">
    <location>
        <begin position="305"/>
        <end position="352"/>
    </location>
</feature>
<dbReference type="EnsemblMetazoa" id="HelroT100124">
    <property type="protein sequence ID" value="HelroP100124"/>
    <property type="gene ID" value="HelroG100124"/>
</dbReference>
<dbReference type="PANTHER" id="PTHR12661">
    <property type="entry name" value="PETER PAN-RELATED"/>
    <property type="match status" value="1"/>
</dbReference>
<dbReference type="SUPFAM" id="SSF52954">
    <property type="entry name" value="Class II aaRS ABD-related"/>
    <property type="match status" value="1"/>
</dbReference>
<dbReference type="PANTHER" id="PTHR12661:SF5">
    <property type="entry name" value="SUPPRESSOR OF SWI4 1 HOMOLOG"/>
    <property type="match status" value="1"/>
</dbReference>
<dbReference type="Gene3D" id="3.40.50.10480">
    <property type="entry name" value="Probable brix-domain ribosomal biogenesis protein"/>
    <property type="match status" value="1"/>
</dbReference>
<accession>T1ECY7</accession>
<evidence type="ECO:0000313" key="8">
    <source>
        <dbReference type="EnsemblMetazoa" id="HelroP100124"/>
    </source>
</evidence>
<reference evidence="7 9" key="2">
    <citation type="journal article" date="2013" name="Nature">
        <title>Insights into bilaterian evolution from three spiralian genomes.</title>
        <authorList>
            <person name="Simakov O."/>
            <person name="Marletaz F."/>
            <person name="Cho S.J."/>
            <person name="Edsinger-Gonzales E."/>
            <person name="Havlak P."/>
            <person name="Hellsten U."/>
            <person name="Kuo D.H."/>
            <person name="Larsson T."/>
            <person name="Lv J."/>
            <person name="Arendt D."/>
            <person name="Savage R."/>
            <person name="Osoegawa K."/>
            <person name="de Jong P."/>
            <person name="Grimwood J."/>
            <person name="Chapman J.A."/>
            <person name="Shapiro H."/>
            <person name="Aerts A."/>
            <person name="Otillar R.P."/>
            <person name="Terry A.Y."/>
            <person name="Boore J.L."/>
            <person name="Grigoriev I.V."/>
            <person name="Lindberg D.R."/>
            <person name="Seaver E.C."/>
            <person name="Weisblat D.A."/>
            <person name="Putnam N.H."/>
            <person name="Rokhsar D.S."/>
        </authorList>
    </citation>
    <scope>NUCLEOTIDE SEQUENCE</scope>
</reference>
<comment type="subcellular location">
    <subcellularLocation>
        <location evidence="1">Nucleus</location>
        <location evidence="1">Nucleolus</location>
    </subcellularLocation>
</comment>
<dbReference type="OMA" id="KRTHAQI"/>
<dbReference type="FunFam" id="3.40.50.10480:FF:000009">
    <property type="entry name" value="Ribosome biogenesis protein, putative"/>
    <property type="match status" value="1"/>
</dbReference>
<feature type="region of interest" description="Disordered" evidence="5">
    <location>
        <begin position="1"/>
        <end position="23"/>
    </location>
</feature>
<dbReference type="GO" id="GO:0005730">
    <property type="term" value="C:nucleolus"/>
    <property type="evidence" value="ECO:0007669"/>
    <property type="project" value="UniProtKB-SubCell"/>
</dbReference>
<dbReference type="RefSeq" id="XP_009018500.1">
    <property type="nucleotide sequence ID" value="XM_009020252.1"/>
</dbReference>
<feature type="compositionally biased region" description="Basic residues" evidence="5">
    <location>
        <begin position="1"/>
        <end position="18"/>
    </location>
</feature>
<feature type="compositionally biased region" description="Basic and acidic residues" evidence="5">
    <location>
        <begin position="326"/>
        <end position="336"/>
    </location>
</feature>
<evidence type="ECO:0000256" key="4">
    <source>
        <dbReference type="ARBA" id="ARBA00023242"/>
    </source>
</evidence>
<evidence type="ECO:0000256" key="5">
    <source>
        <dbReference type="SAM" id="MobiDB-lite"/>
    </source>
</evidence>
<proteinExistence type="inferred from homology"/>
<dbReference type="PROSITE" id="PS50833">
    <property type="entry name" value="BRIX"/>
    <property type="match status" value="1"/>
</dbReference>
<keyword evidence="4" id="KW-0539">Nucleus</keyword>
<dbReference type="OrthoDB" id="10261452at2759"/>